<dbReference type="InterPro" id="IPR036938">
    <property type="entry name" value="PAP2/HPO_sf"/>
</dbReference>
<keyword evidence="1" id="KW-0472">Membrane</keyword>
<feature type="transmembrane region" description="Helical" evidence="1">
    <location>
        <begin position="12"/>
        <end position="32"/>
    </location>
</feature>
<name>A0ABM7MMW3_9BURK</name>
<feature type="transmembrane region" description="Helical" evidence="1">
    <location>
        <begin position="109"/>
        <end position="127"/>
    </location>
</feature>
<feature type="transmembrane region" description="Helical" evidence="1">
    <location>
        <begin position="133"/>
        <end position="153"/>
    </location>
</feature>
<sequence length="221" mass="23864">MFVANPVEFGFWHFVTRLGELQLLLPVALWVCRDLMRQEASRSLAVHWLFLLAMAVLLTLASKIAFIGWGVGIAAWNFTGISGHAMFAAAVFPPLMATLSSRLSPGGRMMLLVLGVALAAMVAVSRIEVGAHSLSEVLAGLCVGGIVSAYLIFDANHTRVRLSLYVPVLVIAWLIIVPTQAPQLPTHSLVTQLALKLSGHSHAYTRSELLRHKPPAPGMPT</sequence>
<keyword evidence="1" id="KW-1133">Transmembrane helix</keyword>
<feature type="transmembrane region" description="Helical" evidence="1">
    <location>
        <begin position="162"/>
        <end position="181"/>
    </location>
</feature>
<keyword evidence="1" id="KW-0812">Transmembrane</keyword>
<evidence type="ECO:0000313" key="3">
    <source>
        <dbReference type="EMBL" id="BCO27594.1"/>
    </source>
</evidence>
<accession>A0ABM7MMW3</accession>
<dbReference type="SUPFAM" id="SSF48317">
    <property type="entry name" value="Acid phosphatase/Vanadium-dependent haloperoxidase"/>
    <property type="match status" value="1"/>
</dbReference>
<reference evidence="3 4" key="1">
    <citation type="journal article" date="2021" name="Microbiol. Spectr.">
        <title>A Single Bacterium Capable of Oxidation and Reduction of Iron at Circumneutral pH.</title>
        <authorList>
            <person name="Kato S."/>
            <person name="Ohkuma M."/>
        </authorList>
    </citation>
    <scope>NUCLEOTIDE SEQUENCE [LARGE SCALE GENOMIC DNA]</scope>
    <source>
        <strain evidence="3 4">MIZ03</strain>
    </source>
</reference>
<protein>
    <recommendedName>
        <fullName evidence="2">Phosphatidic acid phosphatase type 2/haloperoxidase domain-containing protein</fullName>
    </recommendedName>
</protein>
<keyword evidence="4" id="KW-1185">Reference proteome</keyword>
<dbReference type="InterPro" id="IPR000326">
    <property type="entry name" value="PAP2/HPO"/>
</dbReference>
<dbReference type="Gene3D" id="1.20.144.10">
    <property type="entry name" value="Phosphatidic acid phosphatase type 2/haloperoxidase"/>
    <property type="match status" value="1"/>
</dbReference>
<feature type="transmembrane region" description="Helical" evidence="1">
    <location>
        <begin position="75"/>
        <end position="97"/>
    </location>
</feature>
<feature type="transmembrane region" description="Helical" evidence="1">
    <location>
        <begin position="44"/>
        <end position="69"/>
    </location>
</feature>
<dbReference type="RefSeq" id="WP_223903631.1">
    <property type="nucleotide sequence ID" value="NZ_AP024238.1"/>
</dbReference>
<evidence type="ECO:0000256" key="1">
    <source>
        <dbReference type="SAM" id="Phobius"/>
    </source>
</evidence>
<evidence type="ECO:0000313" key="4">
    <source>
        <dbReference type="Proteomes" id="UP000824366"/>
    </source>
</evidence>
<gene>
    <name evidence="3" type="ORF">MIZ03_2483</name>
</gene>
<dbReference type="EMBL" id="AP024238">
    <property type="protein sequence ID" value="BCO27594.1"/>
    <property type="molecule type" value="Genomic_DNA"/>
</dbReference>
<dbReference type="Pfam" id="PF01569">
    <property type="entry name" value="PAP2"/>
    <property type="match status" value="1"/>
</dbReference>
<proteinExistence type="predicted"/>
<evidence type="ECO:0000259" key="2">
    <source>
        <dbReference type="Pfam" id="PF01569"/>
    </source>
</evidence>
<organism evidence="3 4">
    <name type="scientific">Rhodoferax lithotrophicus</name>
    <dbReference type="NCBI Taxonomy" id="2798804"/>
    <lineage>
        <taxon>Bacteria</taxon>
        <taxon>Pseudomonadati</taxon>
        <taxon>Pseudomonadota</taxon>
        <taxon>Betaproteobacteria</taxon>
        <taxon>Burkholderiales</taxon>
        <taxon>Comamonadaceae</taxon>
        <taxon>Rhodoferax</taxon>
    </lineage>
</organism>
<dbReference type="Proteomes" id="UP000824366">
    <property type="component" value="Chromosome"/>
</dbReference>
<feature type="domain" description="Phosphatidic acid phosphatase type 2/haloperoxidase" evidence="2">
    <location>
        <begin position="76"/>
        <end position="150"/>
    </location>
</feature>